<organism evidence="2 3">
    <name type="scientific">Deinococcus reticulitermitis</name>
    <dbReference type="NCBI Taxonomy" id="856736"/>
    <lineage>
        <taxon>Bacteria</taxon>
        <taxon>Thermotogati</taxon>
        <taxon>Deinococcota</taxon>
        <taxon>Deinococci</taxon>
        <taxon>Deinococcales</taxon>
        <taxon>Deinococcaceae</taxon>
        <taxon>Deinococcus</taxon>
    </lineage>
</organism>
<dbReference type="SUPFAM" id="SSF81301">
    <property type="entry name" value="Nucleotidyltransferase"/>
    <property type="match status" value="1"/>
</dbReference>
<evidence type="ECO:0000313" key="3">
    <source>
        <dbReference type="Proteomes" id="UP000199223"/>
    </source>
</evidence>
<dbReference type="CDD" id="cd05403">
    <property type="entry name" value="NT_KNTase_like"/>
    <property type="match status" value="1"/>
</dbReference>
<dbReference type="InterPro" id="IPR002934">
    <property type="entry name" value="Polymerase_NTP_transf_dom"/>
</dbReference>
<gene>
    <name evidence="2" type="ORF">SAMN04488058_1147</name>
</gene>
<dbReference type="GO" id="GO:0016779">
    <property type="term" value="F:nucleotidyltransferase activity"/>
    <property type="evidence" value="ECO:0007669"/>
    <property type="project" value="InterPro"/>
</dbReference>
<name>A0A1H7AR80_9DEIO</name>
<proteinExistence type="predicted"/>
<accession>A0A1H7AR80</accession>
<dbReference type="InterPro" id="IPR043519">
    <property type="entry name" value="NT_sf"/>
</dbReference>
<dbReference type="Proteomes" id="UP000199223">
    <property type="component" value="Unassembled WGS sequence"/>
</dbReference>
<sequence>MDIVTQREAFLAALTTQAAQDPRLRAVWLEGSLGRGNADRYSDVDLHVLLGEDDAQAMQAEWEGWLSGFRPLVLFNLHFGGAMINALTVDGLRIDLWPHAGDAVSPAARRVKVLHAQPGRLTLDSEDPEPQASQERALAVIREFWRCISLVPAVIGRQENLVGLQGLAVELGLVTELLMLSEGVVRDRGVKHLNPYLPSGIRQQLEQSILPGTLTPSELTAAHLRLAEMMQIHGPLAAERLGFNYPQELEGAVLSYVRSELPAE</sequence>
<evidence type="ECO:0000313" key="2">
    <source>
        <dbReference type="EMBL" id="SEJ67446.1"/>
    </source>
</evidence>
<evidence type="ECO:0000259" key="1">
    <source>
        <dbReference type="Pfam" id="PF01909"/>
    </source>
</evidence>
<dbReference type="AlphaFoldDB" id="A0A1H7AR80"/>
<dbReference type="OrthoDB" id="7375008at2"/>
<feature type="domain" description="Polymerase nucleotidyl transferase" evidence="1">
    <location>
        <begin position="26"/>
        <end position="73"/>
    </location>
</feature>
<dbReference type="EMBL" id="FNZA01000014">
    <property type="protein sequence ID" value="SEJ67446.1"/>
    <property type="molecule type" value="Genomic_DNA"/>
</dbReference>
<reference evidence="3" key="1">
    <citation type="submission" date="2016-10" db="EMBL/GenBank/DDBJ databases">
        <authorList>
            <person name="Varghese N."/>
            <person name="Submissions S."/>
        </authorList>
    </citation>
    <scope>NUCLEOTIDE SEQUENCE [LARGE SCALE GENOMIC DNA]</scope>
    <source>
        <strain evidence="3">CGMCC 1.10218</strain>
    </source>
</reference>
<keyword evidence="3" id="KW-1185">Reference proteome</keyword>
<dbReference type="Gene3D" id="3.30.460.10">
    <property type="entry name" value="Beta Polymerase, domain 2"/>
    <property type="match status" value="1"/>
</dbReference>
<dbReference type="STRING" id="856736.SAMN04488058_1147"/>
<dbReference type="Pfam" id="PF01909">
    <property type="entry name" value="NTP_transf_2"/>
    <property type="match status" value="1"/>
</dbReference>
<protein>
    <recommendedName>
        <fullName evidence="1">Polymerase nucleotidyl transferase domain-containing protein</fullName>
    </recommendedName>
</protein>
<dbReference type="RefSeq" id="WP_092265099.1">
    <property type="nucleotide sequence ID" value="NZ_FNZA01000014.1"/>
</dbReference>